<gene>
    <name evidence="3" type="ORF">O3M35_005130</name>
</gene>
<evidence type="ECO:0000259" key="2">
    <source>
        <dbReference type="PROSITE" id="PS51840"/>
    </source>
</evidence>
<dbReference type="PANTHER" id="PTHR23167:SF46">
    <property type="entry name" value="EPS15 HOMOLOGY DOMAIN CONTAINING PROTEIN-BINDING PROTEIN 1, ISOFORM F"/>
    <property type="match status" value="1"/>
</dbReference>
<dbReference type="EMBL" id="JAPXFL010000002">
    <property type="protein sequence ID" value="KAK9510324.1"/>
    <property type="molecule type" value="Genomic_DNA"/>
</dbReference>
<organism evidence="3 4">
    <name type="scientific">Rhynocoris fuscipes</name>
    <dbReference type="NCBI Taxonomy" id="488301"/>
    <lineage>
        <taxon>Eukaryota</taxon>
        <taxon>Metazoa</taxon>
        <taxon>Ecdysozoa</taxon>
        <taxon>Arthropoda</taxon>
        <taxon>Hexapoda</taxon>
        <taxon>Insecta</taxon>
        <taxon>Pterygota</taxon>
        <taxon>Neoptera</taxon>
        <taxon>Paraneoptera</taxon>
        <taxon>Hemiptera</taxon>
        <taxon>Heteroptera</taxon>
        <taxon>Panheteroptera</taxon>
        <taxon>Cimicomorpha</taxon>
        <taxon>Reduviidae</taxon>
        <taxon>Harpactorinae</taxon>
        <taxon>Harpactorini</taxon>
        <taxon>Rhynocoris</taxon>
    </lineage>
</organism>
<proteinExistence type="predicted"/>
<evidence type="ECO:0000313" key="3">
    <source>
        <dbReference type="EMBL" id="KAK9510324.1"/>
    </source>
</evidence>
<dbReference type="PANTHER" id="PTHR23167">
    <property type="entry name" value="CALPONIN HOMOLOGY DOMAIN-CONTAINING PROTEIN DDB_G0272472-RELATED"/>
    <property type="match status" value="1"/>
</dbReference>
<protein>
    <recommendedName>
        <fullName evidence="2">C2 NT-type domain-containing protein</fullName>
    </recommendedName>
</protein>
<sequence length="234" mass="26448">MGSVWKRLQRVNKRAAKFQFTVSYHQITVETTPKWKPTKLCVVWTRRGRRVVSSSQLWEPTMKDPNLGYAIWPVPDNREVTVTLFKDPRTHELEDKSWTYILEEVSGSGKRRQLASANVNMRKYASVDSSQHQLNLVLKPISKKIISASLECTLSSVFLREGKATDEDMQSMASLMSTNNNSDIATLGDFDEEDDSTEMSQPHSLSEVLDLTHQLEMMTNSLSGSEFASTPISG</sequence>
<evidence type="ECO:0000313" key="4">
    <source>
        <dbReference type="Proteomes" id="UP001461498"/>
    </source>
</evidence>
<dbReference type="InterPro" id="IPR050540">
    <property type="entry name" value="F-actin_Monoox_Mical"/>
</dbReference>
<dbReference type="Pfam" id="PF10358">
    <property type="entry name" value="NT-C2"/>
    <property type="match status" value="1"/>
</dbReference>
<keyword evidence="4" id="KW-1185">Reference proteome</keyword>
<feature type="region of interest" description="Disordered" evidence="1">
    <location>
        <begin position="177"/>
        <end position="205"/>
    </location>
</feature>
<dbReference type="InterPro" id="IPR019448">
    <property type="entry name" value="NT-C2"/>
</dbReference>
<dbReference type="Proteomes" id="UP001461498">
    <property type="component" value="Unassembled WGS sequence"/>
</dbReference>
<name>A0AAW1DP99_9HEMI</name>
<reference evidence="3 4" key="1">
    <citation type="submission" date="2022-12" db="EMBL/GenBank/DDBJ databases">
        <title>Chromosome-level genome assembly of true bugs.</title>
        <authorList>
            <person name="Ma L."/>
            <person name="Li H."/>
        </authorList>
    </citation>
    <scope>NUCLEOTIDE SEQUENCE [LARGE SCALE GENOMIC DNA]</scope>
    <source>
        <strain evidence="3">Lab_2022b</strain>
    </source>
</reference>
<evidence type="ECO:0000256" key="1">
    <source>
        <dbReference type="SAM" id="MobiDB-lite"/>
    </source>
</evidence>
<dbReference type="AlphaFoldDB" id="A0AAW1DP99"/>
<feature type="domain" description="C2 NT-type" evidence="2">
    <location>
        <begin position="8"/>
        <end position="158"/>
    </location>
</feature>
<dbReference type="PROSITE" id="PS51840">
    <property type="entry name" value="C2_NT"/>
    <property type="match status" value="1"/>
</dbReference>
<comment type="caution">
    <text evidence="3">The sequence shown here is derived from an EMBL/GenBank/DDBJ whole genome shotgun (WGS) entry which is preliminary data.</text>
</comment>
<accession>A0AAW1DP99</accession>